<comment type="caution">
    <text evidence="1">The sequence shown here is derived from an EMBL/GenBank/DDBJ whole genome shotgun (WGS) entry which is preliminary data.</text>
</comment>
<organism evidence="1 2">
    <name type="scientific">Halovibrio variabilis</name>
    <dbReference type="NCBI Taxonomy" id="31910"/>
    <lineage>
        <taxon>Bacteria</taxon>
        <taxon>Pseudomonadati</taxon>
        <taxon>Pseudomonadota</taxon>
        <taxon>Gammaproteobacteria</taxon>
        <taxon>Oceanospirillales</taxon>
        <taxon>Halomonadaceae</taxon>
        <taxon>Halovibrio</taxon>
    </lineage>
</organism>
<accession>A0A511UMT7</accession>
<dbReference type="Proteomes" id="UP000321303">
    <property type="component" value="Unassembled WGS sequence"/>
</dbReference>
<sequence>MCVITPSVAPLTPPAFKTVVRVVLNTVLSVLSLKTIGWLYSTVELLGVLSNDYHEFDGLIRVRSGGAVRLVRSTSSGFT</sequence>
<gene>
    <name evidence="1" type="ORF">HVA01_15330</name>
</gene>
<dbReference type="AlphaFoldDB" id="A0A511UMT7"/>
<evidence type="ECO:0000313" key="2">
    <source>
        <dbReference type="Proteomes" id="UP000321303"/>
    </source>
</evidence>
<reference evidence="1 2" key="1">
    <citation type="submission" date="2019-07" db="EMBL/GenBank/DDBJ databases">
        <title>Whole genome shotgun sequence of Halomonas variabilis NBRC 102410.</title>
        <authorList>
            <person name="Hosoyama A."/>
            <person name="Uohara A."/>
            <person name="Ohji S."/>
            <person name="Ichikawa N."/>
        </authorList>
    </citation>
    <scope>NUCLEOTIDE SEQUENCE [LARGE SCALE GENOMIC DNA]</scope>
    <source>
        <strain evidence="1 2">NBRC 102410</strain>
    </source>
</reference>
<dbReference type="EMBL" id="BJXV01000008">
    <property type="protein sequence ID" value="GEN27887.1"/>
    <property type="molecule type" value="Genomic_DNA"/>
</dbReference>
<protein>
    <submittedName>
        <fullName evidence="1">Uncharacterized protein</fullName>
    </submittedName>
</protein>
<proteinExistence type="predicted"/>
<name>A0A511UMT7_9GAMM</name>
<keyword evidence="2" id="KW-1185">Reference proteome</keyword>
<evidence type="ECO:0000313" key="1">
    <source>
        <dbReference type="EMBL" id="GEN27887.1"/>
    </source>
</evidence>